<accession>A0AAV7VWR0</accession>
<proteinExistence type="predicted"/>
<evidence type="ECO:0000313" key="2">
    <source>
        <dbReference type="Proteomes" id="UP001066276"/>
    </source>
</evidence>
<gene>
    <name evidence="1" type="ORF">NDU88_001544</name>
</gene>
<protein>
    <submittedName>
        <fullName evidence="1">Uncharacterized protein</fullName>
    </submittedName>
</protein>
<comment type="caution">
    <text evidence="1">The sequence shown here is derived from an EMBL/GenBank/DDBJ whole genome shotgun (WGS) entry which is preliminary data.</text>
</comment>
<organism evidence="1 2">
    <name type="scientific">Pleurodeles waltl</name>
    <name type="common">Iberian ribbed newt</name>
    <dbReference type="NCBI Taxonomy" id="8319"/>
    <lineage>
        <taxon>Eukaryota</taxon>
        <taxon>Metazoa</taxon>
        <taxon>Chordata</taxon>
        <taxon>Craniata</taxon>
        <taxon>Vertebrata</taxon>
        <taxon>Euteleostomi</taxon>
        <taxon>Amphibia</taxon>
        <taxon>Batrachia</taxon>
        <taxon>Caudata</taxon>
        <taxon>Salamandroidea</taxon>
        <taxon>Salamandridae</taxon>
        <taxon>Pleurodelinae</taxon>
        <taxon>Pleurodeles</taxon>
    </lineage>
</organism>
<dbReference type="Proteomes" id="UP001066276">
    <property type="component" value="Chromosome 1_2"/>
</dbReference>
<reference evidence="1" key="1">
    <citation type="journal article" date="2022" name="bioRxiv">
        <title>Sequencing and chromosome-scale assembly of the giantPleurodeles waltlgenome.</title>
        <authorList>
            <person name="Brown T."/>
            <person name="Elewa A."/>
            <person name="Iarovenko S."/>
            <person name="Subramanian E."/>
            <person name="Araus A.J."/>
            <person name="Petzold A."/>
            <person name="Susuki M."/>
            <person name="Suzuki K.-i.T."/>
            <person name="Hayashi T."/>
            <person name="Toyoda A."/>
            <person name="Oliveira C."/>
            <person name="Osipova E."/>
            <person name="Leigh N.D."/>
            <person name="Simon A."/>
            <person name="Yun M.H."/>
        </authorList>
    </citation>
    <scope>NUCLEOTIDE SEQUENCE</scope>
    <source>
        <strain evidence="1">20211129_DDA</strain>
        <tissue evidence="1">Liver</tissue>
    </source>
</reference>
<keyword evidence="2" id="KW-1185">Reference proteome</keyword>
<dbReference type="EMBL" id="JANPWB010000002">
    <property type="protein sequence ID" value="KAJ1206135.1"/>
    <property type="molecule type" value="Genomic_DNA"/>
</dbReference>
<name>A0AAV7VWR0_PLEWA</name>
<sequence>MLILGIPHSPCAIRIQKNDLGPVVPDLLEREEQEWYQQKGVQEARVLFETKTVSKQDLPWKLIACSQGWPRNLTKALPTRERDLAPLLDGDTIRDSLASIAQFVCPSKL</sequence>
<evidence type="ECO:0000313" key="1">
    <source>
        <dbReference type="EMBL" id="KAJ1206135.1"/>
    </source>
</evidence>
<dbReference type="AlphaFoldDB" id="A0AAV7VWR0"/>